<evidence type="ECO:0000313" key="3">
    <source>
        <dbReference type="EMBL" id="CAD9306959.1"/>
    </source>
</evidence>
<proteinExistence type="predicted"/>
<feature type="region of interest" description="Disordered" evidence="1">
    <location>
        <begin position="370"/>
        <end position="407"/>
    </location>
</feature>
<feature type="region of interest" description="Disordered" evidence="1">
    <location>
        <begin position="78"/>
        <end position="109"/>
    </location>
</feature>
<evidence type="ECO:0000256" key="1">
    <source>
        <dbReference type="SAM" id="MobiDB-lite"/>
    </source>
</evidence>
<name>A0A7S1VPS2_9STRA</name>
<dbReference type="GO" id="GO:0004672">
    <property type="term" value="F:protein kinase activity"/>
    <property type="evidence" value="ECO:0007669"/>
    <property type="project" value="InterPro"/>
</dbReference>
<dbReference type="PANTHER" id="PTHR48011">
    <property type="entry name" value="CCR4-NOT TRANSCRIPTIONAL COMPLEX SUBUNIT CAF120-RELATED"/>
    <property type="match status" value="1"/>
</dbReference>
<dbReference type="EMBL" id="HBGK01047227">
    <property type="protein sequence ID" value="CAD9306959.1"/>
    <property type="molecule type" value="Transcribed_RNA"/>
</dbReference>
<dbReference type="GO" id="GO:0007165">
    <property type="term" value="P:signal transduction"/>
    <property type="evidence" value="ECO:0007669"/>
    <property type="project" value="TreeGrafter"/>
</dbReference>
<dbReference type="Pfam" id="PF00069">
    <property type="entry name" value="Pkinase"/>
    <property type="match status" value="1"/>
</dbReference>
<dbReference type="PANTHER" id="PTHR48011:SF4">
    <property type="entry name" value="MITOGEN-ACTIVATED PROTEIN KINASE KINASE KINASE 19"/>
    <property type="match status" value="1"/>
</dbReference>
<accession>A0A7S1VPS2</accession>
<dbReference type="InterPro" id="IPR052751">
    <property type="entry name" value="Plant_MAPKKK"/>
</dbReference>
<dbReference type="InterPro" id="IPR011009">
    <property type="entry name" value="Kinase-like_dom_sf"/>
</dbReference>
<organism evidence="3">
    <name type="scientific">Grammatophora oceanica</name>
    <dbReference type="NCBI Taxonomy" id="210454"/>
    <lineage>
        <taxon>Eukaryota</taxon>
        <taxon>Sar</taxon>
        <taxon>Stramenopiles</taxon>
        <taxon>Ochrophyta</taxon>
        <taxon>Bacillariophyta</taxon>
        <taxon>Fragilariophyceae</taxon>
        <taxon>Fragilariophycidae</taxon>
        <taxon>Rhabdonematales</taxon>
        <taxon>Grammatophoraceae</taxon>
        <taxon>Grammatophora</taxon>
    </lineage>
</organism>
<dbReference type="SMART" id="SM00220">
    <property type="entry name" value="S_TKc"/>
    <property type="match status" value="1"/>
</dbReference>
<dbReference type="Gene3D" id="1.10.510.10">
    <property type="entry name" value="Transferase(Phosphotransferase) domain 1"/>
    <property type="match status" value="1"/>
</dbReference>
<sequence>MESLGHGPYVQEVDLSCEGNNRSMPVDCVKSPSPSKARVLVALAVLLNNFLEFFTDERKQKYRQESVVVAPVPNSLPSVFTRRTNRNENADKKSSKRQQSHTASTEGTSGKEVVAMKAAACGNLFRQIEYPWTRVVHFTDSDLVFEEQTESPFYFKALREMDRKKVFLKVWNSFEVETGDIEDEWHFQCKAYQAGVSVATLMSESLLRSSGEDNAEYLVLAMEFVESDSIRGALDCMLFSYKLIETVESLHTAAGMLHGDLKPRNVIWGKGVVTLIDFGRSSSIVSEERTCSRGTEGYEAPEILRGDPNTISTDAFAVGKTILWHIERLVKDEAALCSRLKGIAEGLASENPSTRWSLTRASKAIVVQLSSQNRSEEPQQGMNSYSQRSPPKKIARVSVGDLSVAVS</sequence>
<reference evidence="3" key="1">
    <citation type="submission" date="2021-01" db="EMBL/GenBank/DDBJ databases">
        <authorList>
            <person name="Corre E."/>
            <person name="Pelletier E."/>
            <person name="Niang G."/>
            <person name="Scheremetjew M."/>
            <person name="Finn R."/>
            <person name="Kale V."/>
            <person name="Holt S."/>
            <person name="Cochrane G."/>
            <person name="Meng A."/>
            <person name="Brown T."/>
            <person name="Cohen L."/>
        </authorList>
    </citation>
    <scope>NUCLEOTIDE SEQUENCE</scope>
    <source>
        <strain evidence="3">CCMP 410</strain>
    </source>
</reference>
<dbReference type="AlphaFoldDB" id="A0A7S1VPS2"/>
<dbReference type="GO" id="GO:0005524">
    <property type="term" value="F:ATP binding"/>
    <property type="evidence" value="ECO:0007669"/>
    <property type="project" value="InterPro"/>
</dbReference>
<evidence type="ECO:0000259" key="2">
    <source>
        <dbReference type="PROSITE" id="PS50011"/>
    </source>
</evidence>
<feature type="domain" description="Protein kinase" evidence="2">
    <location>
        <begin position="1"/>
        <end position="407"/>
    </location>
</feature>
<dbReference type="InterPro" id="IPR000719">
    <property type="entry name" value="Prot_kinase_dom"/>
</dbReference>
<gene>
    <name evidence="3" type="ORF">GOCE00092_LOCUS24808</name>
</gene>
<feature type="compositionally biased region" description="Polar residues" evidence="1">
    <location>
        <begin position="370"/>
        <end position="389"/>
    </location>
</feature>
<protein>
    <recommendedName>
        <fullName evidence="2">Protein kinase domain-containing protein</fullName>
    </recommendedName>
</protein>
<dbReference type="SUPFAM" id="SSF56112">
    <property type="entry name" value="Protein kinase-like (PK-like)"/>
    <property type="match status" value="1"/>
</dbReference>
<dbReference type="PROSITE" id="PS50011">
    <property type="entry name" value="PROTEIN_KINASE_DOM"/>
    <property type="match status" value="1"/>
</dbReference>